<sequence>MEFPPQSCRLQLQNHPQHQLSTFPCDFFTEDVGRSVEPFEFLGAIDAGGQDCAQALRFSPSSGDVLQLVPGPIPASTDAVAGGTGLLFDTGVEPKRKRPKERDAYLNESQVNLVDYLQLGPVSSGLRLSLGIDPAESSGNSTLLPSLLEGIEEDLRQQNVETDMFINYEMEQLRRYILEKVHCSQLEAISLAGVRYHQNLRHKDAEIEILNRRNKELEDQVQQLTAEASAWRQRAIESDSTIVTLQAHLEQAYARYERKVRGDSGEADETASCNLGERPETLGCRACWASRACMVVHPCGHLCLCKACESRLSYCPLCGTPKSRGVEVYLP</sequence>
<protein>
    <submittedName>
        <fullName evidence="1">Uncharacterized protein</fullName>
    </submittedName>
</protein>
<name>A0ACB9QI13_9MYRT</name>
<comment type="caution">
    <text evidence="1">The sequence shown here is derived from an EMBL/GenBank/DDBJ whole genome shotgun (WGS) entry which is preliminary data.</text>
</comment>
<accession>A0ACB9QI13</accession>
<evidence type="ECO:0000313" key="2">
    <source>
        <dbReference type="Proteomes" id="UP001057402"/>
    </source>
</evidence>
<gene>
    <name evidence="1" type="ORF">MLD38_022316</name>
</gene>
<dbReference type="Proteomes" id="UP001057402">
    <property type="component" value="Chromosome 6"/>
</dbReference>
<evidence type="ECO:0000313" key="1">
    <source>
        <dbReference type="EMBL" id="KAI4366437.1"/>
    </source>
</evidence>
<dbReference type="EMBL" id="CM042885">
    <property type="protein sequence ID" value="KAI4366437.1"/>
    <property type="molecule type" value="Genomic_DNA"/>
</dbReference>
<organism evidence="1 2">
    <name type="scientific">Melastoma candidum</name>
    <dbReference type="NCBI Taxonomy" id="119954"/>
    <lineage>
        <taxon>Eukaryota</taxon>
        <taxon>Viridiplantae</taxon>
        <taxon>Streptophyta</taxon>
        <taxon>Embryophyta</taxon>
        <taxon>Tracheophyta</taxon>
        <taxon>Spermatophyta</taxon>
        <taxon>Magnoliopsida</taxon>
        <taxon>eudicotyledons</taxon>
        <taxon>Gunneridae</taxon>
        <taxon>Pentapetalae</taxon>
        <taxon>rosids</taxon>
        <taxon>malvids</taxon>
        <taxon>Myrtales</taxon>
        <taxon>Melastomataceae</taxon>
        <taxon>Melastomatoideae</taxon>
        <taxon>Melastomateae</taxon>
        <taxon>Melastoma</taxon>
    </lineage>
</organism>
<reference evidence="2" key="1">
    <citation type="journal article" date="2023" name="Front. Plant Sci.">
        <title>Chromosomal-level genome assembly of Melastoma candidum provides insights into trichome evolution.</title>
        <authorList>
            <person name="Zhong Y."/>
            <person name="Wu W."/>
            <person name="Sun C."/>
            <person name="Zou P."/>
            <person name="Liu Y."/>
            <person name="Dai S."/>
            <person name="Zhou R."/>
        </authorList>
    </citation>
    <scope>NUCLEOTIDE SEQUENCE [LARGE SCALE GENOMIC DNA]</scope>
</reference>
<keyword evidence="2" id="KW-1185">Reference proteome</keyword>
<proteinExistence type="predicted"/>